<protein>
    <recommendedName>
        <fullName evidence="1">non-specific serine/threonine protein kinase</fullName>
        <ecNumber evidence="1">2.7.11.1</ecNumber>
    </recommendedName>
</protein>
<dbReference type="GO" id="GO:0005524">
    <property type="term" value="F:ATP binding"/>
    <property type="evidence" value="ECO:0007669"/>
    <property type="project" value="UniProtKB-KW"/>
</dbReference>
<dbReference type="PROSITE" id="PS50011">
    <property type="entry name" value="PROTEIN_KINASE_DOM"/>
    <property type="match status" value="1"/>
</dbReference>
<dbReference type="GO" id="GO:0005634">
    <property type="term" value="C:nucleus"/>
    <property type="evidence" value="ECO:0007669"/>
    <property type="project" value="TreeGrafter"/>
</dbReference>
<dbReference type="GO" id="GO:0005829">
    <property type="term" value="C:cytosol"/>
    <property type="evidence" value="ECO:0007669"/>
    <property type="project" value="TreeGrafter"/>
</dbReference>
<dbReference type="VEuPathDB" id="MicrosporidiaDB:CWI37_1110p0010"/>
<dbReference type="SUPFAM" id="SSF56112">
    <property type="entry name" value="Protein kinase-like (PK-like)"/>
    <property type="match status" value="1"/>
</dbReference>
<dbReference type="PANTHER" id="PTHR24054:SF0">
    <property type="entry name" value="CASEIN KINASE II SUBUNIT ALPHA"/>
    <property type="match status" value="1"/>
</dbReference>
<dbReference type="Gene3D" id="3.30.200.20">
    <property type="entry name" value="Phosphorylase Kinase, domain 1"/>
    <property type="match status" value="1"/>
</dbReference>
<evidence type="ECO:0000256" key="8">
    <source>
        <dbReference type="ARBA" id="ARBA00048679"/>
    </source>
</evidence>
<dbReference type="AlphaFoldDB" id="A0A4Q9KYM7"/>
<evidence type="ECO:0000256" key="6">
    <source>
        <dbReference type="ARBA" id="ARBA00022840"/>
    </source>
</evidence>
<name>A0A4Q9KYM7_9MICR</name>
<dbReference type="InterPro" id="IPR000719">
    <property type="entry name" value="Prot_kinase_dom"/>
</dbReference>
<dbReference type="Proteomes" id="UP000292362">
    <property type="component" value="Unassembled WGS sequence"/>
</dbReference>
<proteinExistence type="predicted"/>
<evidence type="ECO:0000313" key="11">
    <source>
        <dbReference type="Proteomes" id="UP000292362"/>
    </source>
</evidence>
<dbReference type="InterPro" id="IPR011009">
    <property type="entry name" value="Kinase-like_dom_sf"/>
</dbReference>
<evidence type="ECO:0000256" key="2">
    <source>
        <dbReference type="ARBA" id="ARBA00022527"/>
    </source>
</evidence>
<dbReference type="PANTHER" id="PTHR24054">
    <property type="entry name" value="CASEIN KINASE II SUBUNIT ALPHA"/>
    <property type="match status" value="1"/>
</dbReference>
<dbReference type="EMBL" id="PITJ01001110">
    <property type="protein sequence ID" value="TBU00103.1"/>
    <property type="molecule type" value="Genomic_DNA"/>
</dbReference>
<dbReference type="PROSITE" id="PS00108">
    <property type="entry name" value="PROTEIN_KINASE_ST"/>
    <property type="match status" value="1"/>
</dbReference>
<accession>A0A4Q9KYM7</accession>
<evidence type="ECO:0000256" key="3">
    <source>
        <dbReference type="ARBA" id="ARBA00022679"/>
    </source>
</evidence>
<sequence>MVVKITDEEIKQNEFLKNRYQILEHSGEGTFSTVYKAIDLKNSNIETNEVVYVALKNITKTSSPHRVSEEIKFLLSLNGNDNVVPLLSCLRHQDQITVVFPYFEFTDFREFLEKCTVLDIKYYMYNLLLSVKHVHSKNIIHRDIKPSNFLYNFDTKTGQLIDFGLAQYENPKYSKENALKEMTNTPKKKPTILFFGSMVSKYVKPPGYYVSDSRPQMKAQRAGTRGFRAPEVLFRSPCQSRSIDIWSVGVIFLILLTKQYPFFNSSDDIDAILEIACIFGHNEMRKAAKHYERIWKSNINTCPTERITFEEIVAGLNPSCNLSAEGYDLLYRMLDLYSERRISAEDALNHPFFNDIS</sequence>
<dbReference type="InterPro" id="IPR045216">
    <property type="entry name" value="CK2_alpha"/>
</dbReference>
<dbReference type="CDD" id="cd14019">
    <property type="entry name" value="STKc_Cdc7"/>
    <property type="match status" value="1"/>
</dbReference>
<dbReference type="Gene3D" id="1.10.510.10">
    <property type="entry name" value="Transferase(Phosphotransferase) domain 1"/>
    <property type="match status" value="1"/>
</dbReference>
<dbReference type="EC" id="2.7.11.1" evidence="1"/>
<feature type="domain" description="Protein kinase" evidence="9">
    <location>
        <begin position="20"/>
        <end position="353"/>
    </location>
</feature>
<gene>
    <name evidence="10" type="ORF">CWI37_1110p0010</name>
</gene>
<dbReference type="GO" id="GO:0005956">
    <property type="term" value="C:protein kinase CK2 complex"/>
    <property type="evidence" value="ECO:0007669"/>
    <property type="project" value="TreeGrafter"/>
</dbReference>
<evidence type="ECO:0000256" key="5">
    <source>
        <dbReference type="ARBA" id="ARBA00022777"/>
    </source>
</evidence>
<evidence type="ECO:0000259" key="9">
    <source>
        <dbReference type="PROSITE" id="PS50011"/>
    </source>
</evidence>
<comment type="caution">
    <text evidence="10">The sequence shown here is derived from an EMBL/GenBank/DDBJ whole genome shotgun (WGS) entry which is preliminary data.</text>
</comment>
<dbReference type="InterPro" id="IPR008271">
    <property type="entry name" value="Ser/Thr_kinase_AS"/>
</dbReference>
<keyword evidence="3" id="KW-0808">Transferase</keyword>
<dbReference type="GO" id="GO:0004674">
    <property type="term" value="F:protein serine/threonine kinase activity"/>
    <property type="evidence" value="ECO:0007669"/>
    <property type="project" value="UniProtKB-KW"/>
</dbReference>
<comment type="catalytic activity">
    <reaction evidence="7">
        <text>L-threonyl-[protein] + ATP = O-phospho-L-threonyl-[protein] + ADP + H(+)</text>
        <dbReference type="Rhea" id="RHEA:46608"/>
        <dbReference type="Rhea" id="RHEA-COMP:11060"/>
        <dbReference type="Rhea" id="RHEA-COMP:11605"/>
        <dbReference type="ChEBI" id="CHEBI:15378"/>
        <dbReference type="ChEBI" id="CHEBI:30013"/>
        <dbReference type="ChEBI" id="CHEBI:30616"/>
        <dbReference type="ChEBI" id="CHEBI:61977"/>
        <dbReference type="ChEBI" id="CHEBI:456216"/>
        <dbReference type="EC" id="2.7.11.1"/>
    </reaction>
</comment>
<evidence type="ECO:0000256" key="7">
    <source>
        <dbReference type="ARBA" id="ARBA00047899"/>
    </source>
</evidence>
<comment type="catalytic activity">
    <reaction evidence="8">
        <text>L-seryl-[protein] + ATP = O-phospho-L-seryl-[protein] + ADP + H(+)</text>
        <dbReference type="Rhea" id="RHEA:17989"/>
        <dbReference type="Rhea" id="RHEA-COMP:9863"/>
        <dbReference type="Rhea" id="RHEA-COMP:11604"/>
        <dbReference type="ChEBI" id="CHEBI:15378"/>
        <dbReference type="ChEBI" id="CHEBI:29999"/>
        <dbReference type="ChEBI" id="CHEBI:30616"/>
        <dbReference type="ChEBI" id="CHEBI:83421"/>
        <dbReference type="ChEBI" id="CHEBI:456216"/>
        <dbReference type="EC" id="2.7.11.1"/>
    </reaction>
</comment>
<keyword evidence="6" id="KW-0067">ATP-binding</keyword>
<keyword evidence="4" id="KW-0547">Nucleotide-binding</keyword>
<evidence type="ECO:0000256" key="4">
    <source>
        <dbReference type="ARBA" id="ARBA00022741"/>
    </source>
</evidence>
<evidence type="ECO:0000256" key="1">
    <source>
        <dbReference type="ARBA" id="ARBA00012513"/>
    </source>
</evidence>
<dbReference type="GO" id="GO:0051726">
    <property type="term" value="P:regulation of cell cycle"/>
    <property type="evidence" value="ECO:0007669"/>
    <property type="project" value="TreeGrafter"/>
</dbReference>
<dbReference type="SMART" id="SM00220">
    <property type="entry name" value="S_TKc"/>
    <property type="match status" value="1"/>
</dbReference>
<reference evidence="10 11" key="1">
    <citation type="submission" date="2017-12" db="EMBL/GenBank/DDBJ databases">
        <authorList>
            <person name="Pombert J.-F."/>
            <person name="Haag K.L."/>
            <person name="Ebert D."/>
        </authorList>
    </citation>
    <scope>NUCLEOTIDE SEQUENCE [LARGE SCALE GENOMIC DNA]</scope>
    <source>
        <strain evidence="10">FI-OER-3-3</strain>
    </source>
</reference>
<keyword evidence="2" id="KW-0723">Serine/threonine-protein kinase</keyword>
<dbReference type="Pfam" id="PF00069">
    <property type="entry name" value="Pkinase"/>
    <property type="match status" value="2"/>
</dbReference>
<keyword evidence="5 10" id="KW-0418">Kinase</keyword>
<organism evidence="10 11">
    <name type="scientific">Hamiltosporidium tvaerminnensis</name>
    <dbReference type="NCBI Taxonomy" id="1176355"/>
    <lineage>
        <taxon>Eukaryota</taxon>
        <taxon>Fungi</taxon>
        <taxon>Fungi incertae sedis</taxon>
        <taxon>Microsporidia</taxon>
        <taxon>Dubosqiidae</taxon>
        <taxon>Hamiltosporidium</taxon>
    </lineage>
</organism>
<evidence type="ECO:0000313" key="10">
    <source>
        <dbReference type="EMBL" id="TBU00103.1"/>
    </source>
</evidence>